<reference evidence="1 2" key="1">
    <citation type="submission" date="2018-03" db="EMBL/GenBank/DDBJ databases">
        <authorList>
            <person name="Gulvik C.A."/>
        </authorList>
    </citation>
    <scope>NUCLEOTIDE SEQUENCE [LARGE SCALE GENOMIC DNA]</scope>
    <source>
        <strain evidence="1 2">JCM 31581</strain>
    </source>
</reference>
<dbReference type="EMBL" id="PXZH01000001">
    <property type="protein sequence ID" value="RST90238.1"/>
    <property type="molecule type" value="Genomic_DNA"/>
</dbReference>
<evidence type="ECO:0000313" key="1">
    <source>
        <dbReference type="EMBL" id="RST90238.1"/>
    </source>
</evidence>
<dbReference type="InterPro" id="IPR003772">
    <property type="entry name" value="YceD"/>
</dbReference>
<organism evidence="1 2">
    <name type="scientific">Vagococcus humatus</name>
    <dbReference type="NCBI Taxonomy" id="1889241"/>
    <lineage>
        <taxon>Bacteria</taxon>
        <taxon>Bacillati</taxon>
        <taxon>Bacillota</taxon>
        <taxon>Bacilli</taxon>
        <taxon>Lactobacillales</taxon>
        <taxon>Enterococcaceae</taxon>
        <taxon>Vagococcus</taxon>
    </lineage>
</organism>
<dbReference type="Proteomes" id="UP000277864">
    <property type="component" value="Unassembled WGS sequence"/>
</dbReference>
<sequence length="187" mass="21586">MKWSLLELKKYQNELIAFEQVLDLESQLMARDDQVLACEPVQVKGTLSVEPDCYIAYFQIVTTLTLPSSRSLDPVKFACDETITEIYMTKEQFSEKKEFLEDKEAILVLDKDIIDLEEAVEDHVLLSIPLQVLTEDEKHGKAMPKGNDWEIISEEEYFQRKAQQDQKELDPRLAKLSALLDNDKDAD</sequence>
<dbReference type="OrthoDB" id="9790372at2"/>
<dbReference type="AlphaFoldDB" id="A0A429Z977"/>
<keyword evidence="2" id="KW-1185">Reference proteome</keyword>
<dbReference type="Pfam" id="PF02620">
    <property type="entry name" value="YceD"/>
    <property type="match status" value="1"/>
</dbReference>
<gene>
    <name evidence="1" type="ORF">C7P63_03960</name>
</gene>
<protein>
    <recommendedName>
        <fullName evidence="3">Nucleic acid-binding protein</fullName>
    </recommendedName>
</protein>
<dbReference type="RefSeq" id="WP_125942852.1">
    <property type="nucleotide sequence ID" value="NZ_PXZH01000001.1"/>
</dbReference>
<proteinExistence type="predicted"/>
<evidence type="ECO:0000313" key="2">
    <source>
        <dbReference type="Proteomes" id="UP000277864"/>
    </source>
</evidence>
<evidence type="ECO:0008006" key="3">
    <source>
        <dbReference type="Google" id="ProtNLM"/>
    </source>
</evidence>
<name>A0A429Z977_9ENTE</name>
<accession>A0A429Z977</accession>
<comment type="caution">
    <text evidence="1">The sequence shown here is derived from an EMBL/GenBank/DDBJ whole genome shotgun (WGS) entry which is preliminary data.</text>
</comment>